<dbReference type="Gene3D" id="2.50.20.10">
    <property type="entry name" value="Lipoprotein localisation LolA/LolB/LppX"/>
    <property type="match status" value="1"/>
</dbReference>
<name>A0A511RLD5_9DEIN</name>
<evidence type="ECO:0000259" key="2">
    <source>
        <dbReference type="Pfam" id="PF17131"/>
    </source>
</evidence>
<dbReference type="Proteomes" id="UP000321827">
    <property type="component" value="Unassembled WGS sequence"/>
</dbReference>
<proteinExistence type="predicted"/>
<dbReference type="OrthoDB" id="9803781at2"/>
<dbReference type="RefSeq" id="WP_147148229.1">
    <property type="nucleotide sequence ID" value="NZ_BJXN01000014.1"/>
</dbReference>
<gene>
    <name evidence="3" type="ORF">ODE01S_19020</name>
</gene>
<dbReference type="AlphaFoldDB" id="A0A511RLD5"/>
<evidence type="ECO:0000313" key="3">
    <source>
        <dbReference type="EMBL" id="GEM90468.1"/>
    </source>
</evidence>
<sequence length="250" mass="28172">MGLNRKTILLTAAGLLTAAALAQSPDPKALLHEAVNQLRGPAMVATYTLTVERPGRSKRYVLRVYTDGDRRALIQVIEPKREAGQAFLMLGEDIWIYNPRLGRVLRLPPSGRNDRFLGSDVSYADLSGRDLEDYYEVRLEPAAPAGQLTLALTPKPRAPTPWGRVVLQIEAATKLPRRIVYYDQRGQPVKEIEMRKVARIAEGRYLVTDTLVVDRVREGYRTVFEVSDWRVGEVPDRCFTPTALERGCER</sequence>
<dbReference type="CDD" id="cd16329">
    <property type="entry name" value="LolA_like"/>
    <property type="match status" value="1"/>
</dbReference>
<dbReference type="InterPro" id="IPR029046">
    <property type="entry name" value="LolA/LolB/LppX"/>
</dbReference>
<protein>
    <recommendedName>
        <fullName evidence="2">Uncharacterized protein TP-0789 domain-containing protein</fullName>
    </recommendedName>
</protein>
<dbReference type="Pfam" id="PF17131">
    <property type="entry name" value="LolA_like"/>
    <property type="match status" value="1"/>
</dbReference>
<comment type="caution">
    <text evidence="3">The sequence shown here is derived from an EMBL/GenBank/DDBJ whole genome shotgun (WGS) entry which is preliminary data.</text>
</comment>
<dbReference type="EMBL" id="BJXN01000014">
    <property type="protein sequence ID" value="GEM90468.1"/>
    <property type="molecule type" value="Genomic_DNA"/>
</dbReference>
<dbReference type="SUPFAM" id="SSF89392">
    <property type="entry name" value="Prokaryotic lipoproteins and lipoprotein localization factors"/>
    <property type="match status" value="1"/>
</dbReference>
<evidence type="ECO:0000313" key="4">
    <source>
        <dbReference type="Proteomes" id="UP000321827"/>
    </source>
</evidence>
<feature type="domain" description="Uncharacterized protein TP-0789" evidence="2">
    <location>
        <begin position="68"/>
        <end position="246"/>
    </location>
</feature>
<accession>A0A511RLD5</accession>
<organism evidence="3 4">
    <name type="scientific">Oceanithermus desulfurans NBRC 100063</name>
    <dbReference type="NCBI Taxonomy" id="1227550"/>
    <lineage>
        <taxon>Bacteria</taxon>
        <taxon>Thermotogati</taxon>
        <taxon>Deinococcota</taxon>
        <taxon>Deinococci</taxon>
        <taxon>Thermales</taxon>
        <taxon>Thermaceae</taxon>
        <taxon>Oceanithermus</taxon>
    </lineage>
</organism>
<feature type="chain" id="PRO_5022236180" description="Uncharacterized protein TP-0789 domain-containing protein" evidence="1">
    <location>
        <begin position="23"/>
        <end position="250"/>
    </location>
</feature>
<evidence type="ECO:0000256" key="1">
    <source>
        <dbReference type="SAM" id="SignalP"/>
    </source>
</evidence>
<feature type="signal peptide" evidence="1">
    <location>
        <begin position="1"/>
        <end position="22"/>
    </location>
</feature>
<reference evidence="3 4" key="1">
    <citation type="submission" date="2019-07" db="EMBL/GenBank/DDBJ databases">
        <title>Whole genome shotgun sequence of Oceanithermus desulfurans NBRC 100063.</title>
        <authorList>
            <person name="Hosoyama A."/>
            <person name="Uohara A."/>
            <person name="Ohji S."/>
            <person name="Ichikawa N."/>
        </authorList>
    </citation>
    <scope>NUCLEOTIDE SEQUENCE [LARGE SCALE GENOMIC DNA]</scope>
    <source>
        <strain evidence="3 4">NBRC 100063</strain>
    </source>
</reference>
<keyword evidence="1" id="KW-0732">Signal</keyword>
<dbReference type="InterPro" id="IPR033399">
    <property type="entry name" value="TP_0789-like"/>
</dbReference>